<dbReference type="Pfam" id="PF13041">
    <property type="entry name" value="PPR_2"/>
    <property type="match status" value="1"/>
</dbReference>
<dbReference type="AlphaFoldDB" id="A0AAN8Z734"/>
<feature type="repeat" description="PPR" evidence="2">
    <location>
        <begin position="212"/>
        <end position="246"/>
    </location>
</feature>
<dbReference type="FunFam" id="1.25.40.10:FF:000073">
    <property type="entry name" value="Pentatricopeptide repeat-containing protein chloroplastic"/>
    <property type="match status" value="1"/>
</dbReference>
<comment type="caution">
    <text evidence="3">The sequence shown here is derived from an EMBL/GenBank/DDBJ whole genome shotgun (WGS) entry which is preliminary data.</text>
</comment>
<dbReference type="Pfam" id="PF01535">
    <property type="entry name" value="PPR"/>
    <property type="match status" value="5"/>
</dbReference>
<organism evidence="3 4">
    <name type="scientific">Dillenia turbinata</name>
    <dbReference type="NCBI Taxonomy" id="194707"/>
    <lineage>
        <taxon>Eukaryota</taxon>
        <taxon>Viridiplantae</taxon>
        <taxon>Streptophyta</taxon>
        <taxon>Embryophyta</taxon>
        <taxon>Tracheophyta</taxon>
        <taxon>Spermatophyta</taxon>
        <taxon>Magnoliopsida</taxon>
        <taxon>eudicotyledons</taxon>
        <taxon>Gunneridae</taxon>
        <taxon>Pentapetalae</taxon>
        <taxon>Dilleniales</taxon>
        <taxon>Dilleniaceae</taxon>
        <taxon>Dillenia</taxon>
    </lineage>
</organism>
<reference evidence="3 4" key="1">
    <citation type="submission" date="2023-12" db="EMBL/GenBank/DDBJ databases">
        <title>A high-quality genome assembly for Dillenia turbinata (Dilleniales).</title>
        <authorList>
            <person name="Chanderbali A."/>
        </authorList>
    </citation>
    <scope>NUCLEOTIDE SEQUENCE [LARGE SCALE GENOMIC DNA]</scope>
    <source>
        <strain evidence="3">LSX21</strain>
        <tissue evidence="3">Leaf</tissue>
    </source>
</reference>
<dbReference type="GO" id="GO:0009451">
    <property type="term" value="P:RNA modification"/>
    <property type="evidence" value="ECO:0007669"/>
    <property type="project" value="InterPro"/>
</dbReference>
<evidence type="ECO:0000256" key="1">
    <source>
        <dbReference type="ARBA" id="ARBA00022737"/>
    </source>
</evidence>
<dbReference type="PROSITE" id="PS51375">
    <property type="entry name" value="PPR"/>
    <property type="match status" value="4"/>
</dbReference>
<dbReference type="InterPro" id="IPR002885">
    <property type="entry name" value="PPR_rpt"/>
</dbReference>
<dbReference type="FunFam" id="1.25.40.10:FF:000381">
    <property type="entry name" value="Pentatricopeptide repeat-containing protein"/>
    <property type="match status" value="1"/>
</dbReference>
<gene>
    <name evidence="3" type="ORF">RJ641_009181</name>
</gene>
<evidence type="ECO:0000313" key="4">
    <source>
        <dbReference type="Proteomes" id="UP001370490"/>
    </source>
</evidence>
<dbReference type="Gene3D" id="1.25.40.10">
    <property type="entry name" value="Tetratricopeptide repeat domain"/>
    <property type="match status" value="4"/>
</dbReference>
<keyword evidence="4" id="KW-1185">Reference proteome</keyword>
<dbReference type="NCBIfam" id="TIGR00756">
    <property type="entry name" value="PPR"/>
    <property type="match status" value="3"/>
</dbReference>
<feature type="repeat" description="PPR" evidence="2">
    <location>
        <begin position="350"/>
        <end position="384"/>
    </location>
</feature>
<keyword evidence="1" id="KW-0677">Repeat</keyword>
<dbReference type="InterPro" id="IPR046848">
    <property type="entry name" value="E_motif"/>
</dbReference>
<protein>
    <submittedName>
        <fullName evidence="3">E motif</fullName>
    </submittedName>
</protein>
<evidence type="ECO:0000256" key="2">
    <source>
        <dbReference type="PROSITE-ProRule" id="PRU00708"/>
    </source>
</evidence>
<dbReference type="InterPro" id="IPR046960">
    <property type="entry name" value="PPR_At4g14850-like_plant"/>
</dbReference>
<dbReference type="GO" id="GO:0003723">
    <property type="term" value="F:RNA binding"/>
    <property type="evidence" value="ECO:0007669"/>
    <property type="project" value="InterPro"/>
</dbReference>
<dbReference type="PANTHER" id="PTHR47926">
    <property type="entry name" value="PENTATRICOPEPTIDE REPEAT-CONTAINING PROTEIN"/>
    <property type="match status" value="1"/>
</dbReference>
<accession>A0AAN8Z734</accession>
<dbReference type="EMBL" id="JBAMMX010000016">
    <property type="protein sequence ID" value="KAK6924855.1"/>
    <property type="molecule type" value="Genomic_DNA"/>
</dbReference>
<proteinExistence type="predicted"/>
<sequence>MKDPNRNGYKGQLLRGFNDEKWKHNYGFEQRIGGRIAMETSFPSDDLPSPIDHSTAMLAQQGIHSVTGAYDVLGPHLNSSYSNYHYLRTQLKVPYCYLSPHLRISFPTRNSVPCCSILPISNVNNTKNAILREIEPHPPQNYISSGRFSSKQSLNSVSVEIEETSSQKQFKDSGFYRKMSLIDVLEAVGGNWDLEMGRQFHGYLLKLGECDDIFVSNSLLGMYTKCGAIEDASTMFESMCKKDSVSWNTIISGFQQSHCYVDSFSVLRQMIQEFKLYPNRVACISALSSCASLELLIHGQEIHAFVLKSGLDVDECLVSCLIDMYMKCGDIRNAKCIFQHVMKIESLKRNSIIWNVMIMGYVHNRHSQQSVEMFFEMLVFGIQPDSSTMVAILVQCSQSSNLELGRQVHGLIYRFGLENDVRVKTALLDMYFKSGDPQSGLKIFNKSQSHNLVMVGAVLTNLSYSTCPTNALEIFCSFSSDCRLADPLILLAVLRACSSSTLKTKGMEMHGLVAKMGLDYDVYVGGALVDMYAKCKDIESAEKAFARLSARDLISWNALICGYAQNGSADTALHAFHTMQSENIRPNAVTLSNILSVSAHISIRTLCKEIHGYSVRRGFEHNVLMSNSMITAYAKCGDINSSRSIFGRMPEKDVSCRSHGNEKLAESVADYIFKLDPASVGYRVLLSNIYGNFGKWNEVTRIRTKMKDMGLNKLPGCSWIEVDNKVHVFNAGDRSHEQSVEIYAVIGSLVLEIKMAERNAELKSIPLVLNESYD</sequence>
<dbReference type="Proteomes" id="UP001370490">
    <property type="component" value="Unassembled WGS sequence"/>
</dbReference>
<feature type="repeat" description="PPR" evidence="2">
    <location>
        <begin position="552"/>
        <end position="586"/>
    </location>
</feature>
<dbReference type="Pfam" id="PF20431">
    <property type="entry name" value="E_motif"/>
    <property type="match status" value="1"/>
</dbReference>
<name>A0AAN8Z734_9MAGN</name>
<feature type="repeat" description="PPR" evidence="2">
    <location>
        <begin position="622"/>
        <end position="656"/>
    </location>
</feature>
<evidence type="ECO:0000313" key="3">
    <source>
        <dbReference type="EMBL" id="KAK6924855.1"/>
    </source>
</evidence>
<dbReference type="InterPro" id="IPR011990">
    <property type="entry name" value="TPR-like_helical_dom_sf"/>
</dbReference>